<gene>
    <name evidence="2" type="ORF">IMCC14465_11760</name>
</gene>
<dbReference type="Proteomes" id="UP000004836">
    <property type="component" value="Unassembled WGS sequence"/>
</dbReference>
<evidence type="ECO:0008006" key="4">
    <source>
        <dbReference type="Google" id="ProtNLM"/>
    </source>
</evidence>
<accession>J9A4S2</accession>
<feature type="transmembrane region" description="Helical" evidence="1">
    <location>
        <begin position="270"/>
        <end position="290"/>
    </location>
</feature>
<dbReference type="OrthoDB" id="9822199at2"/>
<evidence type="ECO:0000256" key="1">
    <source>
        <dbReference type="SAM" id="Phobius"/>
    </source>
</evidence>
<feature type="transmembrane region" description="Helical" evidence="1">
    <location>
        <begin position="208"/>
        <end position="228"/>
    </location>
</feature>
<sequence>MKTLSSSFSSSLLGGLFGSATVCVVRHLQRAVPVLLCLLALLPGQGFFASKAHAVDVVLVSGTMRYVDLTQHMNRVDKGHYDFAIQNTGDETMYLTLELSRPDIFHIATNPRLDMPFNLRLISSDDTEIAPVNASDNEIDWEVPPGAVRRYILNGDIPAKTRFWLWNPDYQAEIEQRRFYFHQFVLVALVFVAMLALVVGYLRDRKRLMIPSMFALCFVVIMLVRWQIFMNILDLNELRLAMALMSLALIIAHLSMMNMSAISERYWRRVILNVDMILLGVIFSWVAHYFYPGFLGAMTVDWLEMFMVIPSILLCLAVVITFRLPENSESETNV</sequence>
<dbReference type="PATRIC" id="fig|1220535.3.peg.1170"/>
<keyword evidence="3" id="KW-1185">Reference proteome</keyword>
<keyword evidence="1" id="KW-0812">Transmembrane</keyword>
<dbReference type="EMBL" id="ALYF01000003">
    <property type="protein sequence ID" value="EJW21380.1"/>
    <property type="molecule type" value="Genomic_DNA"/>
</dbReference>
<comment type="caution">
    <text evidence="2">The sequence shown here is derived from an EMBL/GenBank/DDBJ whole genome shotgun (WGS) entry which is preliminary data.</text>
</comment>
<evidence type="ECO:0000313" key="3">
    <source>
        <dbReference type="Proteomes" id="UP000004836"/>
    </source>
</evidence>
<evidence type="ECO:0000313" key="2">
    <source>
        <dbReference type="EMBL" id="EJW21380.1"/>
    </source>
</evidence>
<feature type="transmembrane region" description="Helical" evidence="1">
    <location>
        <begin position="179"/>
        <end position="201"/>
    </location>
</feature>
<dbReference type="AlphaFoldDB" id="J9A4S2"/>
<feature type="transmembrane region" description="Helical" evidence="1">
    <location>
        <begin position="302"/>
        <end position="322"/>
    </location>
</feature>
<keyword evidence="1" id="KW-1133">Transmembrane helix</keyword>
<dbReference type="STRING" id="1220535.IMCC14465_11760"/>
<reference evidence="2 3" key="1">
    <citation type="journal article" date="2012" name="J. Bacteriol.">
        <title>Genome Sequence of Strain IMCC14465, Isolated from the East Sea, Belonging to the PS1 Clade of Alphaproteobacteria.</title>
        <authorList>
            <person name="Yang S.J."/>
            <person name="Kang I."/>
            <person name="Cho J.C."/>
        </authorList>
    </citation>
    <scope>NUCLEOTIDE SEQUENCE [LARGE SCALE GENOMIC DNA]</scope>
    <source>
        <strain evidence="2 3">IMCC14465</strain>
    </source>
</reference>
<feature type="transmembrane region" description="Helical" evidence="1">
    <location>
        <begin position="240"/>
        <end position="258"/>
    </location>
</feature>
<keyword evidence="1" id="KW-0472">Membrane</keyword>
<organism evidence="2 3">
    <name type="scientific">alpha proteobacterium IMCC14465</name>
    <dbReference type="NCBI Taxonomy" id="1220535"/>
    <lineage>
        <taxon>Bacteria</taxon>
        <taxon>Pseudomonadati</taxon>
        <taxon>Pseudomonadota</taxon>
        <taxon>Alphaproteobacteria</taxon>
        <taxon>PS1 clade</taxon>
    </lineage>
</organism>
<name>J9A4S2_9PROT</name>
<proteinExistence type="predicted"/>
<protein>
    <recommendedName>
        <fullName evidence="4">7TM-DISM receptor extracellular domain-containing protein</fullName>
    </recommendedName>
</protein>